<accession>A0A0P9GQI8</accession>
<dbReference type="InterPro" id="IPR036061">
    <property type="entry name" value="CheW-like_dom_sf"/>
</dbReference>
<reference evidence="2 3" key="1">
    <citation type="submission" date="2015-09" db="EMBL/GenBank/DDBJ databases">
        <title>Draft genome sequence of Alicyclobacillus ferrooxydans DSM 22381.</title>
        <authorList>
            <person name="Hemp J."/>
        </authorList>
    </citation>
    <scope>NUCLEOTIDE SEQUENCE [LARGE SCALE GENOMIC DNA]</scope>
    <source>
        <strain evidence="2 3">TC-34</strain>
    </source>
</reference>
<gene>
    <name evidence="2" type="ORF">AN477_14205</name>
</gene>
<dbReference type="SMART" id="SM00260">
    <property type="entry name" value="CheW"/>
    <property type="match status" value="1"/>
</dbReference>
<name>A0A0P9GQI8_9BACL</name>
<dbReference type="InterPro" id="IPR039315">
    <property type="entry name" value="CheW"/>
</dbReference>
<feature type="domain" description="CheW-like" evidence="1">
    <location>
        <begin position="11"/>
        <end position="143"/>
    </location>
</feature>
<comment type="caution">
    <text evidence="2">The sequence shown here is derived from an EMBL/GenBank/DDBJ whole genome shotgun (WGS) entry which is preliminary data.</text>
</comment>
<dbReference type="AlphaFoldDB" id="A0A0P9GQI8"/>
<evidence type="ECO:0000313" key="2">
    <source>
        <dbReference type="EMBL" id="KPV43084.1"/>
    </source>
</evidence>
<proteinExistence type="predicted"/>
<sequence>MGKEQNGVTTAEQHIGVQVNNEHYAIPILDVHEIIRMLDITYVPDTRTSVLGVINLRGKTIPVMSLSERLGFSAEEYTPHTRIVVVACDEGEIGVIVDSVNEVLSFNDIQPSPENGKVEYLLGIGVKGNVLMSILDLKQLVSC</sequence>
<dbReference type="EMBL" id="LJCO01000058">
    <property type="protein sequence ID" value="KPV43084.1"/>
    <property type="molecule type" value="Genomic_DNA"/>
</dbReference>
<evidence type="ECO:0000259" key="1">
    <source>
        <dbReference type="PROSITE" id="PS50851"/>
    </source>
</evidence>
<dbReference type="PANTHER" id="PTHR22617">
    <property type="entry name" value="CHEMOTAXIS SENSOR HISTIDINE KINASE-RELATED"/>
    <property type="match status" value="1"/>
</dbReference>
<dbReference type="Pfam" id="PF01584">
    <property type="entry name" value="CheW"/>
    <property type="match status" value="1"/>
</dbReference>
<organism evidence="2 3">
    <name type="scientific">Alicyclobacillus ferrooxydans</name>
    <dbReference type="NCBI Taxonomy" id="471514"/>
    <lineage>
        <taxon>Bacteria</taxon>
        <taxon>Bacillati</taxon>
        <taxon>Bacillota</taxon>
        <taxon>Bacilli</taxon>
        <taxon>Bacillales</taxon>
        <taxon>Alicyclobacillaceae</taxon>
        <taxon>Alicyclobacillus</taxon>
    </lineage>
</organism>
<dbReference type="PATRIC" id="fig|471514.4.peg.2210"/>
<dbReference type="SUPFAM" id="SSF50341">
    <property type="entry name" value="CheW-like"/>
    <property type="match status" value="1"/>
</dbReference>
<evidence type="ECO:0000313" key="3">
    <source>
        <dbReference type="Proteomes" id="UP000050482"/>
    </source>
</evidence>
<protein>
    <recommendedName>
        <fullName evidence="1">CheW-like domain-containing protein</fullName>
    </recommendedName>
</protein>
<dbReference type="PROSITE" id="PS50851">
    <property type="entry name" value="CHEW"/>
    <property type="match status" value="1"/>
</dbReference>
<dbReference type="Gene3D" id="2.30.30.40">
    <property type="entry name" value="SH3 Domains"/>
    <property type="match status" value="1"/>
</dbReference>
<dbReference type="Gene3D" id="2.40.50.180">
    <property type="entry name" value="CheA-289, Domain 4"/>
    <property type="match status" value="1"/>
</dbReference>
<dbReference type="InterPro" id="IPR002545">
    <property type="entry name" value="CheW-lke_dom"/>
</dbReference>
<dbReference type="PANTHER" id="PTHR22617:SF23">
    <property type="entry name" value="CHEMOTAXIS PROTEIN CHEW"/>
    <property type="match status" value="1"/>
</dbReference>
<dbReference type="GO" id="GO:0005829">
    <property type="term" value="C:cytosol"/>
    <property type="evidence" value="ECO:0007669"/>
    <property type="project" value="TreeGrafter"/>
</dbReference>
<dbReference type="GO" id="GO:0006935">
    <property type="term" value="P:chemotaxis"/>
    <property type="evidence" value="ECO:0007669"/>
    <property type="project" value="InterPro"/>
</dbReference>
<dbReference type="GO" id="GO:0007165">
    <property type="term" value="P:signal transduction"/>
    <property type="evidence" value="ECO:0007669"/>
    <property type="project" value="InterPro"/>
</dbReference>
<dbReference type="Proteomes" id="UP000050482">
    <property type="component" value="Unassembled WGS sequence"/>
</dbReference>
<keyword evidence="3" id="KW-1185">Reference proteome</keyword>
<dbReference type="STRING" id="471514.AN477_14205"/>